<evidence type="ECO:0000256" key="6">
    <source>
        <dbReference type="ARBA" id="ARBA00023136"/>
    </source>
</evidence>
<comment type="similarity">
    <text evidence="2">Belongs to the UPF0718 family.</text>
</comment>
<evidence type="ECO:0000256" key="2">
    <source>
        <dbReference type="ARBA" id="ARBA00006386"/>
    </source>
</evidence>
<feature type="transmembrane region" description="Helical" evidence="7">
    <location>
        <begin position="12"/>
        <end position="32"/>
    </location>
</feature>
<keyword evidence="9" id="KW-1185">Reference proteome</keyword>
<feature type="transmembrane region" description="Helical" evidence="7">
    <location>
        <begin position="227"/>
        <end position="248"/>
    </location>
</feature>
<evidence type="ECO:0000256" key="7">
    <source>
        <dbReference type="SAM" id="Phobius"/>
    </source>
</evidence>
<dbReference type="PANTHER" id="PTHR34184">
    <property type="entry name" value="UPF0718 PROTEIN YCGR"/>
    <property type="match status" value="1"/>
</dbReference>
<organism evidence="8 9">
    <name type="scientific">Paenibacillus marchantiophytorum</name>
    <dbReference type="NCBI Taxonomy" id="1619310"/>
    <lineage>
        <taxon>Bacteria</taxon>
        <taxon>Bacillati</taxon>
        <taxon>Bacillota</taxon>
        <taxon>Bacilli</taxon>
        <taxon>Bacillales</taxon>
        <taxon>Paenibacillaceae</taxon>
        <taxon>Paenibacillus</taxon>
    </lineage>
</organism>
<sequence length="311" mass="34040">MSFLSDFRTMVIGILLESFPFILLGVIISALLQTFISDQALQRWIPKKTIPGILFGCLLGIIFPLCECGIIPVVHRLIRKGMPPYIGLVFMMAGPVINPVVFTSTFVAFRAQPQMAVSRMALAFAAAALIGVWAARGVRDSALRNPVNNGHEPVASGKKSVKRPLSNKAPKASWTKKWHEMLEHAAIEMFDVGKFLVLGATVTALLQTMVNKKWLLTLSDGDWAPHLFMMGLAYVLSICSTADAFVGATFIPDFSLGSVLAFLVFGAMLDIKSTLMLLKVFRLKTVLTVMLISAVVVLLGSVAFDRLYTYL</sequence>
<accession>A0ABQ2BR12</accession>
<keyword evidence="5 7" id="KW-1133">Transmembrane helix</keyword>
<evidence type="ECO:0000256" key="4">
    <source>
        <dbReference type="ARBA" id="ARBA00022692"/>
    </source>
</evidence>
<evidence type="ECO:0000313" key="9">
    <source>
        <dbReference type="Proteomes" id="UP000615455"/>
    </source>
</evidence>
<reference evidence="9" key="1">
    <citation type="journal article" date="2019" name="Int. J. Syst. Evol. Microbiol.">
        <title>The Global Catalogue of Microorganisms (GCM) 10K type strain sequencing project: providing services to taxonomists for standard genome sequencing and annotation.</title>
        <authorList>
            <consortium name="The Broad Institute Genomics Platform"/>
            <consortium name="The Broad Institute Genome Sequencing Center for Infectious Disease"/>
            <person name="Wu L."/>
            <person name="Ma J."/>
        </authorList>
    </citation>
    <scope>NUCLEOTIDE SEQUENCE [LARGE SCALE GENOMIC DNA]</scope>
    <source>
        <strain evidence="9">CGMCC 1.15043</strain>
    </source>
</reference>
<dbReference type="Proteomes" id="UP000615455">
    <property type="component" value="Unassembled WGS sequence"/>
</dbReference>
<comment type="caution">
    <text evidence="8">The sequence shown here is derived from an EMBL/GenBank/DDBJ whole genome shotgun (WGS) entry which is preliminary data.</text>
</comment>
<dbReference type="InterPro" id="IPR005524">
    <property type="entry name" value="DUF318"/>
</dbReference>
<keyword evidence="4 7" id="KW-0812">Transmembrane</keyword>
<evidence type="ECO:0000313" key="8">
    <source>
        <dbReference type="EMBL" id="GGI45565.1"/>
    </source>
</evidence>
<dbReference type="RefSeq" id="WP_189009243.1">
    <property type="nucleotide sequence ID" value="NZ_BMHE01000004.1"/>
</dbReference>
<evidence type="ECO:0008006" key="10">
    <source>
        <dbReference type="Google" id="ProtNLM"/>
    </source>
</evidence>
<dbReference type="InterPro" id="IPR052923">
    <property type="entry name" value="UPF0718"/>
</dbReference>
<evidence type="ECO:0000256" key="1">
    <source>
        <dbReference type="ARBA" id="ARBA00004651"/>
    </source>
</evidence>
<evidence type="ECO:0000256" key="5">
    <source>
        <dbReference type="ARBA" id="ARBA00022989"/>
    </source>
</evidence>
<name>A0ABQ2BR12_9BACL</name>
<dbReference type="EMBL" id="BMHE01000004">
    <property type="protein sequence ID" value="GGI45565.1"/>
    <property type="molecule type" value="Genomic_DNA"/>
</dbReference>
<feature type="transmembrane region" description="Helical" evidence="7">
    <location>
        <begin position="53"/>
        <end position="73"/>
    </location>
</feature>
<comment type="subcellular location">
    <subcellularLocation>
        <location evidence="1">Cell membrane</location>
        <topology evidence="1">Multi-pass membrane protein</topology>
    </subcellularLocation>
</comment>
<feature type="transmembrane region" description="Helical" evidence="7">
    <location>
        <begin position="185"/>
        <end position="206"/>
    </location>
</feature>
<evidence type="ECO:0000256" key="3">
    <source>
        <dbReference type="ARBA" id="ARBA00022475"/>
    </source>
</evidence>
<keyword evidence="6 7" id="KW-0472">Membrane</keyword>
<feature type="transmembrane region" description="Helical" evidence="7">
    <location>
        <begin position="283"/>
        <end position="304"/>
    </location>
</feature>
<gene>
    <name evidence="8" type="ORF">GCM10008018_12800</name>
</gene>
<feature type="transmembrane region" description="Helical" evidence="7">
    <location>
        <begin position="116"/>
        <end position="135"/>
    </location>
</feature>
<feature type="transmembrane region" description="Helical" evidence="7">
    <location>
        <begin position="85"/>
        <end position="109"/>
    </location>
</feature>
<dbReference type="PANTHER" id="PTHR34184:SF4">
    <property type="entry name" value="UPF0718 PROTEIN YCGR"/>
    <property type="match status" value="1"/>
</dbReference>
<dbReference type="Pfam" id="PF03773">
    <property type="entry name" value="ArsP_1"/>
    <property type="match status" value="1"/>
</dbReference>
<proteinExistence type="inferred from homology"/>
<keyword evidence="3" id="KW-1003">Cell membrane</keyword>
<protein>
    <recommendedName>
        <fullName evidence="10">Permease</fullName>
    </recommendedName>
</protein>
<feature type="transmembrane region" description="Helical" evidence="7">
    <location>
        <begin position="254"/>
        <end position="271"/>
    </location>
</feature>